<accession>A0A2A3Z2W1</accession>
<dbReference type="EMBL" id="NRGP01000019">
    <property type="protein sequence ID" value="PCC45858.1"/>
    <property type="molecule type" value="Genomic_DNA"/>
</dbReference>
<gene>
    <name evidence="1" type="ORF">CIK64_14135</name>
</gene>
<proteinExistence type="predicted"/>
<dbReference type="AlphaFoldDB" id="A0A2A3Z2W1"/>
<evidence type="ECO:0000313" key="1">
    <source>
        <dbReference type="EMBL" id="PCC45858.1"/>
    </source>
</evidence>
<reference evidence="1 2" key="1">
    <citation type="journal article" date="2017" name="Elife">
        <title>Extensive horizontal gene transfer in cheese-associated bacteria.</title>
        <authorList>
            <person name="Bonham K.S."/>
            <person name="Wolfe B.E."/>
            <person name="Dutton R.J."/>
        </authorList>
    </citation>
    <scope>NUCLEOTIDE SEQUENCE [LARGE SCALE GENOMIC DNA]</scope>
    <source>
        <strain evidence="1 2">947_7</strain>
    </source>
</reference>
<name>A0A2A3Z2W1_BREAU</name>
<dbReference type="Proteomes" id="UP000217564">
    <property type="component" value="Unassembled WGS sequence"/>
</dbReference>
<comment type="caution">
    <text evidence="1">The sequence shown here is derived from an EMBL/GenBank/DDBJ whole genome shotgun (WGS) entry which is preliminary data.</text>
</comment>
<dbReference type="RefSeq" id="WP_096162622.1">
    <property type="nucleotide sequence ID" value="NZ_NRGP01000019.1"/>
</dbReference>
<organism evidence="1 2">
    <name type="scientific">Brevibacterium aurantiacum</name>
    <dbReference type="NCBI Taxonomy" id="273384"/>
    <lineage>
        <taxon>Bacteria</taxon>
        <taxon>Bacillati</taxon>
        <taxon>Actinomycetota</taxon>
        <taxon>Actinomycetes</taxon>
        <taxon>Micrococcales</taxon>
        <taxon>Brevibacteriaceae</taxon>
        <taxon>Brevibacterium</taxon>
    </lineage>
</organism>
<sequence>MNTQEEPYSSARDLPSFREMEQNIEGMQQLLAFTPAAKQVQLKRDLRELTAESEHLASLVDAFYDKLGNRNWIFSSDLSVEAVEAIVSIDDPAEAEEALITYYQSDDRVKFGMQRLSRFEAMRPRLPLLRAALEDYEHARNYSVVLLLIAVMDGFVNDFDKQTRKGLHSRAAEDMFAWDSIVGHHMGLTNAHKAFTKSFKKTVTAEVHDLHRHGIVHGMITNFDNSFVSTKAWNHLFAIGDWADAQIKKTEKASAPPEPSLEEVVQLYRQLQDDKARRDQFQPYGCTPDSANCGALRAAEDYFDRWGKKQWALLGAYFMQFTSAPSSTGQLAREAKDLYEDYSLDGSSIQRVEHFSSMGAQLHASLTVNGQTHNAELRWLHVDHEFKVIDEWESGHWVLAPHGPLTFIKNDA</sequence>
<protein>
    <submittedName>
        <fullName evidence="1">Uncharacterized protein</fullName>
    </submittedName>
</protein>
<evidence type="ECO:0000313" key="2">
    <source>
        <dbReference type="Proteomes" id="UP000217564"/>
    </source>
</evidence>